<comment type="subcellular location">
    <subcellularLocation>
        <location evidence="1">Nucleus</location>
    </subcellularLocation>
</comment>
<feature type="domain" description="BHLH" evidence="6">
    <location>
        <begin position="132"/>
        <end position="182"/>
    </location>
</feature>
<name>A0AAE0ATF5_9ROSI</name>
<dbReference type="GO" id="GO:0005634">
    <property type="term" value="C:nucleus"/>
    <property type="evidence" value="ECO:0007669"/>
    <property type="project" value="UniProtKB-SubCell"/>
</dbReference>
<dbReference type="InterPro" id="IPR011598">
    <property type="entry name" value="bHLH_dom"/>
</dbReference>
<evidence type="ECO:0000256" key="3">
    <source>
        <dbReference type="ARBA" id="ARBA00023163"/>
    </source>
</evidence>
<keyword evidence="8" id="KW-1185">Reference proteome</keyword>
<keyword evidence="2" id="KW-0805">Transcription regulation</keyword>
<keyword evidence="4" id="KW-0539">Nucleus</keyword>
<feature type="compositionally biased region" description="Basic and acidic residues" evidence="5">
    <location>
        <begin position="109"/>
        <end position="119"/>
    </location>
</feature>
<organism evidence="7 8">
    <name type="scientific">Dipteronia sinensis</name>
    <dbReference type="NCBI Taxonomy" id="43782"/>
    <lineage>
        <taxon>Eukaryota</taxon>
        <taxon>Viridiplantae</taxon>
        <taxon>Streptophyta</taxon>
        <taxon>Embryophyta</taxon>
        <taxon>Tracheophyta</taxon>
        <taxon>Spermatophyta</taxon>
        <taxon>Magnoliopsida</taxon>
        <taxon>eudicotyledons</taxon>
        <taxon>Gunneridae</taxon>
        <taxon>Pentapetalae</taxon>
        <taxon>rosids</taxon>
        <taxon>malvids</taxon>
        <taxon>Sapindales</taxon>
        <taxon>Sapindaceae</taxon>
        <taxon>Hippocastanoideae</taxon>
        <taxon>Acereae</taxon>
        <taxon>Dipteronia</taxon>
    </lineage>
</organism>
<dbReference type="PROSITE" id="PS50888">
    <property type="entry name" value="BHLH"/>
    <property type="match status" value="1"/>
</dbReference>
<evidence type="ECO:0000256" key="1">
    <source>
        <dbReference type="ARBA" id="ARBA00004123"/>
    </source>
</evidence>
<feature type="compositionally biased region" description="Basic residues" evidence="5">
    <location>
        <begin position="120"/>
        <end position="129"/>
    </location>
</feature>
<sequence length="285" mass="32780">MDQQQYYYPAPPFVLDSFIEPDTASNNNMSCFSTTDHDQLTNFSSIFPDPDPDRETYDLHHQEIPFQIHESTTTRPPLHHKTCTTNEYHHPTSSSTVVVHELGSSNTHPMEKVKKDNHQERKKRFSKKKKKVTVEVPSGYVHVRRQKISVRMKLLQSLVPGCDKMIGKALILDEIIRYVMTLQSQVQFLADKFSSLNPMLNNDFEIMNFNTNPVVQEKTLILDFDQLQPPLLESSSTQLLHQEQSSNIVTFHDNCNLLRGGTDEDGGRKQELINQYGGLHNLHSF</sequence>
<dbReference type="PANTHER" id="PTHR12565">
    <property type="entry name" value="STEROL REGULATORY ELEMENT-BINDING PROTEIN"/>
    <property type="match status" value="1"/>
</dbReference>
<dbReference type="AlphaFoldDB" id="A0AAE0ATF5"/>
<keyword evidence="3" id="KW-0804">Transcription</keyword>
<reference evidence="7" key="1">
    <citation type="journal article" date="2023" name="Plant J.">
        <title>Genome sequences and population genomics provide insights into the demographic history, inbreeding, and mutation load of two 'living fossil' tree species of Dipteronia.</title>
        <authorList>
            <person name="Feng Y."/>
            <person name="Comes H.P."/>
            <person name="Chen J."/>
            <person name="Zhu S."/>
            <person name="Lu R."/>
            <person name="Zhang X."/>
            <person name="Li P."/>
            <person name="Qiu J."/>
            <person name="Olsen K.M."/>
            <person name="Qiu Y."/>
        </authorList>
    </citation>
    <scope>NUCLEOTIDE SEQUENCE</scope>
    <source>
        <strain evidence="7">NBL</strain>
    </source>
</reference>
<evidence type="ECO:0000313" key="7">
    <source>
        <dbReference type="EMBL" id="KAK3223773.1"/>
    </source>
</evidence>
<evidence type="ECO:0000259" key="6">
    <source>
        <dbReference type="PROSITE" id="PS50888"/>
    </source>
</evidence>
<proteinExistence type="predicted"/>
<evidence type="ECO:0000256" key="2">
    <source>
        <dbReference type="ARBA" id="ARBA00023015"/>
    </source>
</evidence>
<feature type="region of interest" description="Disordered" evidence="5">
    <location>
        <begin position="107"/>
        <end position="129"/>
    </location>
</feature>
<dbReference type="Gene3D" id="4.10.280.10">
    <property type="entry name" value="Helix-loop-helix DNA-binding domain"/>
    <property type="match status" value="1"/>
</dbReference>
<comment type="caution">
    <text evidence="7">The sequence shown here is derived from an EMBL/GenBank/DDBJ whole genome shotgun (WGS) entry which is preliminary data.</text>
</comment>
<protein>
    <recommendedName>
        <fullName evidence="6">BHLH domain-containing protein</fullName>
    </recommendedName>
</protein>
<dbReference type="GO" id="GO:0046983">
    <property type="term" value="F:protein dimerization activity"/>
    <property type="evidence" value="ECO:0007669"/>
    <property type="project" value="InterPro"/>
</dbReference>
<gene>
    <name evidence="7" type="ORF">Dsin_010798</name>
</gene>
<accession>A0AAE0ATF5</accession>
<dbReference type="SUPFAM" id="SSF47459">
    <property type="entry name" value="HLH, helix-loop-helix DNA-binding domain"/>
    <property type="match status" value="1"/>
</dbReference>
<dbReference type="PANTHER" id="PTHR12565:SF184">
    <property type="entry name" value="BHLH TRANSCRIPTION FACTOR"/>
    <property type="match status" value="1"/>
</dbReference>
<dbReference type="InterPro" id="IPR024097">
    <property type="entry name" value="bHLH_ZIP_TF"/>
</dbReference>
<dbReference type="GO" id="GO:0003700">
    <property type="term" value="F:DNA-binding transcription factor activity"/>
    <property type="evidence" value="ECO:0007669"/>
    <property type="project" value="TreeGrafter"/>
</dbReference>
<dbReference type="EMBL" id="JANJYJ010000003">
    <property type="protein sequence ID" value="KAK3223773.1"/>
    <property type="molecule type" value="Genomic_DNA"/>
</dbReference>
<dbReference type="InterPro" id="IPR036638">
    <property type="entry name" value="HLH_DNA-bd_sf"/>
</dbReference>
<evidence type="ECO:0000256" key="4">
    <source>
        <dbReference type="ARBA" id="ARBA00023242"/>
    </source>
</evidence>
<dbReference type="Proteomes" id="UP001281410">
    <property type="component" value="Unassembled WGS sequence"/>
</dbReference>
<evidence type="ECO:0000256" key="5">
    <source>
        <dbReference type="SAM" id="MobiDB-lite"/>
    </source>
</evidence>
<evidence type="ECO:0000313" key="8">
    <source>
        <dbReference type="Proteomes" id="UP001281410"/>
    </source>
</evidence>